<evidence type="ECO:0000256" key="1">
    <source>
        <dbReference type="SAM" id="MobiDB-lite"/>
    </source>
</evidence>
<dbReference type="AlphaFoldDB" id="A0AAW2DBY0"/>
<sequence length="124" mass="13895">MEASKRRAFIKQQTSLKKKQESQPPAGTGTSNPFAKRKSQEKSDHQPKKLKTIPEPVVGLKAEAKKTVSSLGHRREKGLMTGQAPSTEKPPVLTLVQIPQLFSPPMLRLGRPWMAREFAVRRMP</sequence>
<organism evidence="2 3">
    <name type="scientific">Lithocarpus litseifolius</name>
    <dbReference type="NCBI Taxonomy" id="425828"/>
    <lineage>
        <taxon>Eukaryota</taxon>
        <taxon>Viridiplantae</taxon>
        <taxon>Streptophyta</taxon>
        <taxon>Embryophyta</taxon>
        <taxon>Tracheophyta</taxon>
        <taxon>Spermatophyta</taxon>
        <taxon>Magnoliopsida</taxon>
        <taxon>eudicotyledons</taxon>
        <taxon>Gunneridae</taxon>
        <taxon>Pentapetalae</taxon>
        <taxon>rosids</taxon>
        <taxon>fabids</taxon>
        <taxon>Fagales</taxon>
        <taxon>Fagaceae</taxon>
        <taxon>Lithocarpus</taxon>
    </lineage>
</organism>
<reference evidence="2 3" key="1">
    <citation type="submission" date="2024-01" db="EMBL/GenBank/DDBJ databases">
        <title>A telomere-to-telomere, gap-free genome of sweet tea (Lithocarpus litseifolius).</title>
        <authorList>
            <person name="Zhou J."/>
        </authorList>
    </citation>
    <scope>NUCLEOTIDE SEQUENCE [LARGE SCALE GENOMIC DNA]</scope>
    <source>
        <strain evidence="2">Zhou-2022a</strain>
        <tissue evidence="2">Leaf</tissue>
    </source>
</reference>
<feature type="compositionally biased region" description="Polar residues" evidence="1">
    <location>
        <begin position="22"/>
        <end position="33"/>
    </location>
</feature>
<accession>A0AAW2DBY0</accession>
<comment type="caution">
    <text evidence="2">The sequence shown here is derived from an EMBL/GenBank/DDBJ whole genome shotgun (WGS) entry which is preliminary data.</text>
</comment>
<protein>
    <submittedName>
        <fullName evidence="2">Uncharacterized protein</fullName>
    </submittedName>
</protein>
<keyword evidence="3" id="KW-1185">Reference proteome</keyword>
<feature type="region of interest" description="Disordered" evidence="1">
    <location>
        <begin position="1"/>
        <end position="91"/>
    </location>
</feature>
<gene>
    <name evidence="2" type="ORF">SO802_009624</name>
</gene>
<evidence type="ECO:0000313" key="3">
    <source>
        <dbReference type="Proteomes" id="UP001459277"/>
    </source>
</evidence>
<dbReference type="EMBL" id="JAZDWU010000003">
    <property type="protein sequence ID" value="KAL0008122.1"/>
    <property type="molecule type" value="Genomic_DNA"/>
</dbReference>
<name>A0AAW2DBY0_9ROSI</name>
<feature type="compositionally biased region" description="Basic and acidic residues" evidence="1">
    <location>
        <begin position="38"/>
        <end position="47"/>
    </location>
</feature>
<evidence type="ECO:0000313" key="2">
    <source>
        <dbReference type="EMBL" id="KAL0008122.1"/>
    </source>
</evidence>
<proteinExistence type="predicted"/>
<dbReference type="Proteomes" id="UP001459277">
    <property type="component" value="Unassembled WGS sequence"/>
</dbReference>